<name>A0A815FMR3_9BILA</name>
<evidence type="ECO:0000313" key="1">
    <source>
        <dbReference type="EMBL" id="CAF1321068.1"/>
    </source>
</evidence>
<gene>
    <name evidence="4" type="ORF">BYL167_LOCUS20331</name>
    <name evidence="1" type="ORF">KQP761_LOCUS5742</name>
    <name evidence="2" type="ORF">MBJ925_LOCUS10243</name>
    <name evidence="3" type="ORF">SMN809_LOCUS15049</name>
</gene>
<comment type="caution">
    <text evidence="1">The sequence shown here is derived from an EMBL/GenBank/DDBJ whole genome shotgun (WGS) entry which is preliminary data.</text>
</comment>
<reference evidence="1" key="1">
    <citation type="submission" date="2021-02" db="EMBL/GenBank/DDBJ databases">
        <authorList>
            <person name="Nowell W R."/>
        </authorList>
    </citation>
    <scope>NUCLEOTIDE SEQUENCE</scope>
</reference>
<dbReference type="EMBL" id="CAJNRE010004207">
    <property type="protein sequence ID" value="CAF2033339.1"/>
    <property type="molecule type" value="Genomic_DNA"/>
</dbReference>
<dbReference type="Proteomes" id="UP000663834">
    <property type="component" value="Unassembled WGS sequence"/>
</dbReference>
<organism evidence="1 5">
    <name type="scientific">Rotaria magnacalcarata</name>
    <dbReference type="NCBI Taxonomy" id="392030"/>
    <lineage>
        <taxon>Eukaryota</taxon>
        <taxon>Metazoa</taxon>
        <taxon>Spiralia</taxon>
        <taxon>Gnathifera</taxon>
        <taxon>Rotifera</taxon>
        <taxon>Eurotatoria</taxon>
        <taxon>Bdelloidea</taxon>
        <taxon>Philodinida</taxon>
        <taxon>Philodinidae</taxon>
        <taxon>Rotaria</taxon>
    </lineage>
</organism>
<dbReference type="EMBL" id="CAJOBH010008908">
    <property type="protein sequence ID" value="CAF4126508.1"/>
    <property type="molecule type" value="Genomic_DNA"/>
</dbReference>
<dbReference type="EMBL" id="CAJNOW010001576">
    <property type="protein sequence ID" value="CAF1321068.1"/>
    <property type="molecule type" value="Genomic_DNA"/>
</dbReference>
<sequence length="196" mass="23450">GVVTIRDRNEIREKVLAHLISMTVHLRYLLVEQFQWLFDAVQYASSELRTDALSTVRYAEFCLPSCRYGCDEKNYIGKRFVPFLSKYMPHLQTLCVWREDDFPWTSIRPHQGHGRAYATLLSRWYKSLKTTESIAQHTAMFEQDLCQLVEQLEEFNFLDIYGRTYDKKVQPYHLMAQTRFPNSRIYVDTSRFRLWL</sequence>
<evidence type="ECO:0000313" key="5">
    <source>
        <dbReference type="Proteomes" id="UP000663834"/>
    </source>
</evidence>
<dbReference type="Proteomes" id="UP000681967">
    <property type="component" value="Unassembled WGS sequence"/>
</dbReference>
<feature type="non-terminal residue" evidence="1">
    <location>
        <position position="1"/>
    </location>
</feature>
<accession>A0A815FMR3</accession>
<dbReference type="Proteomes" id="UP000663824">
    <property type="component" value="Unassembled WGS sequence"/>
</dbReference>
<evidence type="ECO:0000313" key="2">
    <source>
        <dbReference type="EMBL" id="CAF2033339.1"/>
    </source>
</evidence>
<evidence type="ECO:0000313" key="3">
    <source>
        <dbReference type="EMBL" id="CAF4058488.1"/>
    </source>
</evidence>
<proteinExistence type="predicted"/>
<protein>
    <submittedName>
        <fullName evidence="1">Uncharacterized protein</fullName>
    </submittedName>
</protein>
<dbReference type="EMBL" id="CAJOBI010006366">
    <property type="protein sequence ID" value="CAF4058488.1"/>
    <property type="molecule type" value="Genomic_DNA"/>
</dbReference>
<dbReference type="AlphaFoldDB" id="A0A815FMR3"/>
<dbReference type="Proteomes" id="UP000676336">
    <property type="component" value="Unassembled WGS sequence"/>
</dbReference>
<dbReference type="OrthoDB" id="10110263at2759"/>
<evidence type="ECO:0000313" key="4">
    <source>
        <dbReference type="EMBL" id="CAF4126508.1"/>
    </source>
</evidence>